<dbReference type="AlphaFoldDB" id="A0A8J5WRG0"/>
<comment type="caution">
    <text evidence="2">The sequence shown here is derived from an EMBL/GenBank/DDBJ whole genome shotgun (WGS) entry which is preliminary data.</text>
</comment>
<keyword evidence="3" id="KW-1185">Reference proteome</keyword>
<proteinExistence type="predicted"/>
<dbReference type="EMBL" id="JAAALK010000080">
    <property type="protein sequence ID" value="KAG8093636.1"/>
    <property type="molecule type" value="Genomic_DNA"/>
</dbReference>
<organism evidence="2 3">
    <name type="scientific">Zizania palustris</name>
    <name type="common">Northern wild rice</name>
    <dbReference type="NCBI Taxonomy" id="103762"/>
    <lineage>
        <taxon>Eukaryota</taxon>
        <taxon>Viridiplantae</taxon>
        <taxon>Streptophyta</taxon>
        <taxon>Embryophyta</taxon>
        <taxon>Tracheophyta</taxon>
        <taxon>Spermatophyta</taxon>
        <taxon>Magnoliopsida</taxon>
        <taxon>Liliopsida</taxon>
        <taxon>Poales</taxon>
        <taxon>Poaceae</taxon>
        <taxon>BOP clade</taxon>
        <taxon>Oryzoideae</taxon>
        <taxon>Oryzeae</taxon>
        <taxon>Zizaniinae</taxon>
        <taxon>Zizania</taxon>
    </lineage>
</organism>
<feature type="region of interest" description="Disordered" evidence="1">
    <location>
        <begin position="169"/>
        <end position="191"/>
    </location>
</feature>
<sequence>MSSPSAGRTTSVAARVAGGGGANSKAGVHASLLELAGNQQVQASFYGGGGGDDASFQHMLKKARTADEAVAAFHVSDVATLQVQVAAAAAARQQHDDAVSHRELLMKFMEAGGSGGGGGGGHPHIDDDVAVSDGYSLFTPAPYGQFAFAGHGSSGVSLTLGLPRGAEQTPASFLAGSTNGRDGGAPVTTASYDMNMQSTKSAAQLMRDFVA</sequence>
<gene>
    <name evidence="2" type="ORF">GUJ93_ZPchr0012g19519</name>
</gene>
<dbReference type="OrthoDB" id="10509028at2759"/>
<feature type="compositionally biased region" description="Polar residues" evidence="1">
    <location>
        <begin position="169"/>
        <end position="180"/>
    </location>
</feature>
<name>A0A8J5WRG0_ZIZPA</name>
<evidence type="ECO:0000313" key="2">
    <source>
        <dbReference type="EMBL" id="KAG8093636.1"/>
    </source>
</evidence>
<accession>A0A8J5WRG0</accession>
<dbReference type="Proteomes" id="UP000729402">
    <property type="component" value="Unassembled WGS sequence"/>
</dbReference>
<reference evidence="2" key="1">
    <citation type="journal article" date="2021" name="bioRxiv">
        <title>Whole Genome Assembly and Annotation of Northern Wild Rice, Zizania palustris L., Supports a Whole Genome Duplication in the Zizania Genus.</title>
        <authorList>
            <person name="Haas M."/>
            <person name="Kono T."/>
            <person name="Macchietto M."/>
            <person name="Millas R."/>
            <person name="McGilp L."/>
            <person name="Shao M."/>
            <person name="Duquette J."/>
            <person name="Hirsch C.N."/>
            <person name="Kimball J."/>
        </authorList>
    </citation>
    <scope>NUCLEOTIDE SEQUENCE</scope>
    <source>
        <tissue evidence="2">Fresh leaf tissue</tissue>
    </source>
</reference>
<reference evidence="2" key="2">
    <citation type="submission" date="2021-02" db="EMBL/GenBank/DDBJ databases">
        <authorList>
            <person name="Kimball J.A."/>
            <person name="Haas M.W."/>
            <person name="Macchietto M."/>
            <person name="Kono T."/>
            <person name="Duquette J."/>
            <person name="Shao M."/>
        </authorList>
    </citation>
    <scope>NUCLEOTIDE SEQUENCE</scope>
    <source>
        <tissue evidence="2">Fresh leaf tissue</tissue>
    </source>
</reference>
<evidence type="ECO:0000256" key="1">
    <source>
        <dbReference type="SAM" id="MobiDB-lite"/>
    </source>
</evidence>
<protein>
    <submittedName>
        <fullName evidence="2">Uncharacterized protein</fullName>
    </submittedName>
</protein>
<evidence type="ECO:0000313" key="3">
    <source>
        <dbReference type="Proteomes" id="UP000729402"/>
    </source>
</evidence>